<evidence type="ECO:0000256" key="1">
    <source>
        <dbReference type="SAM" id="MobiDB-lite"/>
    </source>
</evidence>
<gene>
    <name evidence="3" type="ORF">SAMN05421730_101653</name>
</gene>
<protein>
    <submittedName>
        <fullName evidence="3">Uncharacterized protein</fullName>
    </submittedName>
</protein>
<feature type="transmembrane region" description="Helical" evidence="2">
    <location>
        <begin position="31"/>
        <end position="50"/>
    </location>
</feature>
<proteinExistence type="predicted"/>
<dbReference type="STRING" id="1619234.SAMN05421730_101653"/>
<dbReference type="EMBL" id="FMKA01000016">
    <property type="protein sequence ID" value="SCP98083.1"/>
    <property type="molecule type" value="Genomic_DNA"/>
</dbReference>
<dbReference type="AlphaFoldDB" id="A0A1D3TVA4"/>
<feature type="compositionally biased region" description="Acidic residues" evidence="1">
    <location>
        <begin position="66"/>
        <end position="93"/>
    </location>
</feature>
<sequence>MKATKRNTKKTNRTAESQNGSMIKEFFKRNFRYITVAVGFVILVIILVVSTGDDKDDKEKEKTDIVEETTAEDSAEPETETEEATEEETAEEVSNDLLTDAYPDINALVASYFTAITNSDLATLSQIVVPLSEAEQNALVQKKEYIESYNNIVCYSKAGPVENSHIIFAYHEIKFININTMAPGLELFYVMTDESGKLYFNNGEIDADTEAYVNAIIEEPDVKALFDTVNTKYQEAQAADADLKAFVEQLAAVAGTAQ</sequence>
<keyword evidence="2" id="KW-1133">Transmembrane helix</keyword>
<keyword evidence="4" id="KW-1185">Reference proteome</keyword>
<evidence type="ECO:0000313" key="4">
    <source>
        <dbReference type="Proteomes" id="UP000199315"/>
    </source>
</evidence>
<keyword evidence="2" id="KW-0812">Transmembrane</keyword>
<keyword evidence="2" id="KW-0472">Membrane</keyword>
<evidence type="ECO:0000256" key="2">
    <source>
        <dbReference type="SAM" id="Phobius"/>
    </source>
</evidence>
<accession>A0A1D3TVA4</accession>
<name>A0A1D3TVA4_9FIRM</name>
<feature type="region of interest" description="Disordered" evidence="1">
    <location>
        <begin position="55"/>
        <end position="93"/>
    </location>
</feature>
<feature type="compositionally biased region" description="Basic and acidic residues" evidence="1">
    <location>
        <begin position="55"/>
        <end position="65"/>
    </location>
</feature>
<dbReference type="Proteomes" id="UP000199315">
    <property type="component" value="Unassembled WGS sequence"/>
</dbReference>
<reference evidence="3 4" key="1">
    <citation type="submission" date="2016-09" db="EMBL/GenBank/DDBJ databases">
        <authorList>
            <person name="Capua I."/>
            <person name="De Benedictis P."/>
            <person name="Joannis T."/>
            <person name="Lombin L.H."/>
            <person name="Cattoli G."/>
        </authorList>
    </citation>
    <scope>NUCLEOTIDE SEQUENCE [LARGE SCALE GENOMIC DNA]</scope>
    <source>
        <strain evidence="3 4">GluBS11</strain>
    </source>
</reference>
<organism evidence="3 4">
    <name type="scientific">Anaerobium acetethylicum</name>
    <dbReference type="NCBI Taxonomy" id="1619234"/>
    <lineage>
        <taxon>Bacteria</taxon>
        <taxon>Bacillati</taxon>
        <taxon>Bacillota</taxon>
        <taxon>Clostridia</taxon>
        <taxon>Lachnospirales</taxon>
        <taxon>Lachnospiraceae</taxon>
        <taxon>Anaerobium</taxon>
    </lineage>
</organism>
<evidence type="ECO:0000313" key="3">
    <source>
        <dbReference type="EMBL" id="SCP98083.1"/>
    </source>
</evidence>
<dbReference type="RefSeq" id="WP_091234877.1">
    <property type="nucleotide sequence ID" value="NZ_FMKA01000016.1"/>
</dbReference>
<dbReference type="OrthoDB" id="1690999at2"/>